<evidence type="ECO:0000256" key="10">
    <source>
        <dbReference type="SAM" id="Phobius"/>
    </source>
</evidence>
<dbReference type="STRING" id="685588.A0A067T4I6"/>
<comment type="subcellular location">
    <subcellularLocation>
        <location evidence="1">Membrane</location>
        <topology evidence="1">Multi-pass membrane protein</topology>
    </subcellularLocation>
</comment>
<name>A0A067T4I6_GALM3</name>
<evidence type="ECO:0000256" key="1">
    <source>
        <dbReference type="ARBA" id="ARBA00004141"/>
    </source>
</evidence>
<dbReference type="Pfam" id="PF02076">
    <property type="entry name" value="STE3"/>
    <property type="match status" value="1"/>
</dbReference>
<dbReference type="Proteomes" id="UP000027222">
    <property type="component" value="Unassembled WGS sequence"/>
</dbReference>
<evidence type="ECO:0000256" key="2">
    <source>
        <dbReference type="ARBA" id="ARBA00011085"/>
    </source>
</evidence>
<keyword evidence="12" id="KW-1185">Reference proteome</keyword>
<sequence>MAVELAIVSFVCAALLAVFIPVRRVRTSIPHLAIVLWLVGCNLIHGVNALLWDGNVNIHIPVWCDIVTKFLLGANIALPGALLSITLRLELVSSSRTLFTDKKVTRNRTILELVLCYVVPLLYMSLREYKLALIMLHLTFLLTLLFRPRRPRSQV</sequence>
<keyword evidence="4 10" id="KW-0812">Transmembrane</keyword>
<dbReference type="EMBL" id="KL142375">
    <property type="protein sequence ID" value="KDR78090.1"/>
    <property type="molecule type" value="Genomic_DNA"/>
</dbReference>
<comment type="similarity">
    <text evidence="2">Belongs to the G-protein coupled receptor 4 family.</text>
</comment>
<evidence type="ECO:0000256" key="4">
    <source>
        <dbReference type="ARBA" id="ARBA00022692"/>
    </source>
</evidence>
<dbReference type="GO" id="GO:0000750">
    <property type="term" value="P:pheromone-dependent signal transduction involved in conjugation with cellular fusion"/>
    <property type="evidence" value="ECO:0007669"/>
    <property type="project" value="TreeGrafter"/>
</dbReference>
<feature type="transmembrane region" description="Helical" evidence="10">
    <location>
        <begin position="110"/>
        <end position="126"/>
    </location>
</feature>
<dbReference type="OrthoDB" id="2874149at2759"/>
<feature type="transmembrane region" description="Helical" evidence="10">
    <location>
        <begin position="70"/>
        <end position="89"/>
    </location>
</feature>
<dbReference type="PRINTS" id="PR00899">
    <property type="entry name" value="GPCRSTE3"/>
</dbReference>
<evidence type="ECO:0000256" key="5">
    <source>
        <dbReference type="ARBA" id="ARBA00022989"/>
    </source>
</evidence>
<feature type="transmembrane region" description="Helical" evidence="10">
    <location>
        <begin position="6"/>
        <end position="22"/>
    </location>
</feature>
<evidence type="ECO:0000256" key="8">
    <source>
        <dbReference type="ARBA" id="ARBA00023170"/>
    </source>
</evidence>
<keyword evidence="7 10" id="KW-0472">Membrane</keyword>
<evidence type="ECO:0000256" key="6">
    <source>
        <dbReference type="ARBA" id="ARBA00023040"/>
    </source>
</evidence>
<gene>
    <name evidence="11" type="ORF">GALMADRAFT_64716</name>
</gene>
<dbReference type="InterPro" id="IPR001499">
    <property type="entry name" value="GPCR_STE3"/>
</dbReference>
<dbReference type="GO" id="GO:0004932">
    <property type="term" value="F:mating-type factor pheromone receptor activity"/>
    <property type="evidence" value="ECO:0007669"/>
    <property type="project" value="InterPro"/>
</dbReference>
<feature type="transmembrane region" description="Helical" evidence="10">
    <location>
        <begin position="132"/>
        <end position="148"/>
    </location>
</feature>
<organism evidence="11 12">
    <name type="scientific">Galerina marginata (strain CBS 339.88)</name>
    <dbReference type="NCBI Taxonomy" id="685588"/>
    <lineage>
        <taxon>Eukaryota</taxon>
        <taxon>Fungi</taxon>
        <taxon>Dikarya</taxon>
        <taxon>Basidiomycota</taxon>
        <taxon>Agaricomycotina</taxon>
        <taxon>Agaricomycetes</taxon>
        <taxon>Agaricomycetidae</taxon>
        <taxon>Agaricales</taxon>
        <taxon>Agaricineae</taxon>
        <taxon>Strophariaceae</taxon>
        <taxon>Galerina</taxon>
    </lineage>
</organism>
<dbReference type="PANTHER" id="PTHR28097">
    <property type="entry name" value="PHEROMONE A FACTOR RECEPTOR"/>
    <property type="match status" value="1"/>
</dbReference>
<evidence type="ECO:0000256" key="7">
    <source>
        <dbReference type="ARBA" id="ARBA00023136"/>
    </source>
</evidence>
<evidence type="ECO:0000256" key="9">
    <source>
        <dbReference type="ARBA" id="ARBA00023224"/>
    </source>
</evidence>
<keyword evidence="9" id="KW-0807">Transducer</keyword>
<evidence type="ECO:0000256" key="3">
    <source>
        <dbReference type="ARBA" id="ARBA00022507"/>
    </source>
</evidence>
<protein>
    <submittedName>
        <fullName evidence="11">Uncharacterized protein</fullName>
    </submittedName>
</protein>
<dbReference type="HOGENOM" id="CLU_1855581_0_0_1"/>
<keyword evidence="5 10" id="KW-1133">Transmembrane helix</keyword>
<dbReference type="AlphaFoldDB" id="A0A067T4I6"/>
<accession>A0A067T4I6</accession>
<feature type="transmembrane region" description="Helical" evidence="10">
    <location>
        <begin position="29"/>
        <end position="50"/>
    </location>
</feature>
<evidence type="ECO:0000313" key="11">
    <source>
        <dbReference type="EMBL" id="KDR78090.1"/>
    </source>
</evidence>
<reference evidence="12" key="1">
    <citation type="journal article" date="2014" name="Proc. Natl. Acad. Sci. U.S.A.">
        <title>Extensive sampling of basidiomycete genomes demonstrates inadequacy of the white-rot/brown-rot paradigm for wood decay fungi.</title>
        <authorList>
            <person name="Riley R."/>
            <person name="Salamov A.A."/>
            <person name="Brown D.W."/>
            <person name="Nagy L.G."/>
            <person name="Floudas D."/>
            <person name="Held B.W."/>
            <person name="Levasseur A."/>
            <person name="Lombard V."/>
            <person name="Morin E."/>
            <person name="Otillar R."/>
            <person name="Lindquist E.A."/>
            <person name="Sun H."/>
            <person name="LaButti K.M."/>
            <person name="Schmutz J."/>
            <person name="Jabbour D."/>
            <person name="Luo H."/>
            <person name="Baker S.E."/>
            <person name="Pisabarro A.G."/>
            <person name="Walton J.D."/>
            <person name="Blanchette R.A."/>
            <person name="Henrissat B."/>
            <person name="Martin F."/>
            <person name="Cullen D."/>
            <person name="Hibbett D.S."/>
            <person name="Grigoriev I.V."/>
        </authorList>
    </citation>
    <scope>NUCLEOTIDE SEQUENCE [LARGE SCALE GENOMIC DNA]</scope>
    <source>
        <strain evidence="12">CBS 339.88</strain>
    </source>
</reference>
<keyword evidence="6" id="KW-0297">G-protein coupled receptor</keyword>
<dbReference type="GO" id="GO:0005886">
    <property type="term" value="C:plasma membrane"/>
    <property type="evidence" value="ECO:0007669"/>
    <property type="project" value="TreeGrafter"/>
</dbReference>
<proteinExistence type="inferred from homology"/>
<keyword evidence="3" id="KW-0589">Pheromone response</keyword>
<evidence type="ECO:0000313" key="12">
    <source>
        <dbReference type="Proteomes" id="UP000027222"/>
    </source>
</evidence>
<dbReference type="PANTHER" id="PTHR28097:SF1">
    <property type="entry name" value="PHEROMONE A FACTOR RECEPTOR"/>
    <property type="match status" value="1"/>
</dbReference>
<keyword evidence="8" id="KW-0675">Receptor</keyword>